<feature type="transmembrane region" description="Helical" evidence="9">
    <location>
        <begin position="26"/>
        <end position="48"/>
    </location>
</feature>
<dbReference type="InterPro" id="IPR035906">
    <property type="entry name" value="MetI-like_sf"/>
</dbReference>
<accession>A0ABY0T7E9</accession>
<evidence type="ECO:0000256" key="8">
    <source>
        <dbReference type="ARBA" id="ARBA00023136"/>
    </source>
</evidence>
<dbReference type="NCBIfam" id="TIGR02138">
    <property type="entry name" value="phosphate_pstC"/>
    <property type="match status" value="1"/>
</dbReference>
<dbReference type="RefSeq" id="WP_074630775.1">
    <property type="nucleotide sequence ID" value="NZ_FNKY01000001.1"/>
</dbReference>
<feature type="domain" description="ABC transmembrane type-1" evidence="11">
    <location>
        <begin position="81"/>
        <end position="288"/>
    </location>
</feature>
<keyword evidence="3 9" id="KW-0813">Transport</keyword>
<comment type="subcellular location">
    <subcellularLocation>
        <location evidence="10">Cell inner membrane</location>
        <topology evidence="10">Multi-pass membrane protein</topology>
    </subcellularLocation>
    <subcellularLocation>
        <location evidence="1 9">Cell membrane</location>
        <topology evidence="1 9">Multi-pass membrane protein</topology>
    </subcellularLocation>
</comment>
<dbReference type="Proteomes" id="UP000183471">
    <property type="component" value="Unassembled WGS sequence"/>
</dbReference>
<feature type="transmembrane region" description="Helical" evidence="9">
    <location>
        <begin position="268"/>
        <end position="290"/>
    </location>
</feature>
<keyword evidence="4" id="KW-1003">Cell membrane</keyword>
<keyword evidence="7 9" id="KW-1133">Transmembrane helix</keyword>
<evidence type="ECO:0000256" key="1">
    <source>
        <dbReference type="ARBA" id="ARBA00004651"/>
    </source>
</evidence>
<evidence type="ECO:0000256" key="4">
    <source>
        <dbReference type="ARBA" id="ARBA00022475"/>
    </source>
</evidence>
<comment type="function">
    <text evidence="10">Part of the binding-protein-dependent transport system for phosphate; probably responsible for the translocation of the substrate across the membrane.</text>
</comment>
<keyword evidence="10" id="KW-0997">Cell inner membrane</keyword>
<evidence type="ECO:0000256" key="2">
    <source>
        <dbReference type="ARBA" id="ARBA00007069"/>
    </source>
</evidence>
<gene>
    <name evidence="12" type="ORF">SAMN05216402_0656</name>
</gene>
<evidence type="ECO:0000256" key="6">
    <source>
        <dbReference type="ARBA" id="ARBA00022692"/>
    </source>
</evidence>
<dbReference type="SUPFAM" id="SSF161098">
    <property type="entry name" value="MetI-like"/>
    <property type="match status" value="1"/>
</dbReference>
<feature type="transmembrane region" description="Helical" evidence="9">
    <location>
        <begin position="121"/>
        <end position="145"/>
    </location>
</feature>
<dbReference type="CDD" id="cd06261">
    <property type="entry name" value="TM_PBP2"/>
    <property type="match status" value="1"/>
</dbReference>
<name>A0ABY0T7E9_9PROT</name>
<keyword evidence="6 9" id="KW-0812">Transmembrane</keyword>
<evidence type="ECO:0000256" key="5">
    <source>
        <dbReference type="ARBA" id="ARBA00022592"/>
    </source>
</evidence>
<dbReference type="InterPro" id="IPR051124">
    <property type="entry name" value="Phosphate_Transport_Permease"/>
</dbReference>
<evidence type="ECO:0000256" key="10">
    <source>
        <dbReference type="RuleBase" id="RU363054"/>
    </source>
</evidence>
<reference evidence="12 13" key="1">
    <citation type="submission" date="2016-10" db="EMBL/GenBank/DDBJ databases">
        <authorList>
            <person name="Varghese N."/>
            <person name="Submissions S."/>
        </authorList>
    </citation>
    <scope>NUCLEOTIDE SEQUENCE [LARGE SCALE GENOMIC DNA]</scope>
    <source>
        <strain evidence="12 13">Nl1</strain>
    </source>
</reference>
<feature type="transmembrane region" description="Helical" evidence="9">
    <location>
        <begin position="85"/>
        <end position="109"/>
    </location>
</feature>
<proteinExistence type="inferred from homology"/>
<organism evidence="12 13">
    <name type="scientific">Nitrosospira multiformis</name>
    <dbReference type="NCBI Taxonomy" id="1231"/>
    <lineage>
        <taxon>Bacteria</taxon>
        <taxon>Pseudomonadati</taxon>
        <taxon>Pseudomonadota</taxon>
        <taxon>Betaproteobacteria</taxon>
        <taxon>Nitrosomonadales</taxon>
        <taxon>Nitrosomonadaceae</taxon>
        <taxon>Nitrosospira</taxon>
    </lineage>
</organism>
<evidence type="ECO:0000313" key="13">
    <source>
        <dbReference type="Proteomes" id="UP000183471"/>
    </source>
</evidence>
<keyword evidence="5 10" id="KW-0592">Phosphate transport</keyword>
<dbReference type="PANTHER" id="PTHR30425">
    <property type="entry name" value="PHOSPHATE TRANSPORT SYSTEM PERMEASE PROTEIN PST"/>
    <property type="match status" value="1"/>
</dbReference>
<evidence type="ECO:0000313" key="12">
    <source>
        <dbReference type="EMBL" id="SDQ38788.1"/>
    </source>
</evidence>
<dbReference type="PANTHER" id="PTHR30425:SF1">
    <property type="entry name" value="PHOSPHATE TRANSPORT SYSTEM PERMEASE PROTEIN PSTC"/>
    <property type="match status" value="1"/>
</dbReference>
<dbReference type="EMBL" id="FNKY01000001">
    <property type="protein sequence ID" value="SDQ38788.1"/>
    <property type="molecule type" value="Genomic_DNA"/>
</dbReference>
<evidence type="ECO:0000256" key="9">
    <source>
        <dbReference type="RuleBase" id="RU363032"/>
    </source>
</evidence>
<dbReference type="InterPro" id="IPR000515">
    <property type="entry name" value="MetI-like"/>
</dbReference>
<keyword evidence="13" id="KW-1185">Reference proteome</keyword>
<dbReference type="PROSITE" id="PS50928">
    <property type="entry name" value="ABC_TM1"/>
    <property type="match status" value="1"/>
</dbReference>
<keyword evidence="8 9" id="KW-0472">Membrane</keyword>
<protein>
    <recommendedName>
        <fullName evidence="10">Phosphate transport system permease protein</fullName>
    </recommendedName>
</protein>
<evidence type="ECO:0000256" key="7">
    <source>
        <dbReference type="ARBA" id="ARBA00022989"/>
    </source>
</evidence>
<dbReference type="Pfam" id="PF00528">
    <property type="entry name" value="BPD_transp_1"/>
    <property type="match status" value="1"/>
</dbReference>
<evidence type="ECO:0000259" key="11">
    <source>
        <dbReference type="PROSITE" id="PS50928"/>
    </source>
</evidence>
<feature type="transmembrane region" description="Helical" evidence="9">
    <location>
        <begin position="157"/>
        <end position="181"/>
    </location>
</feature>
<dbReference type="InterPro" id="IPR011864">
    <property type="entry name" value="Phosphate_PstC"/>
</dbReference>
<comment type="caution">
    <text evidence="12">The sequence shown here is derived from an EMBL/GenBank/DDBJ whole genome shotgun (WGS) entry which is preliminary data.</text>
</comment>
<dbReference type="Gene3D" id="1.10.3720.10">
    <property type="entry name" value="MetI-like"/>
    <property type="match status" value="1"/>
</dbReference>
<feature type="transmembrane region" description="Helical" evidence="9">
    <location>
        <begin position="202"/>
        <end position="224"/>
    </location>
</feature>
<comment type="similarity">
    <text evidence="2 10">Belongs to the binding-protein-dependent transport system permease family. CysTW subfamily.</text>
</comment>
<evidence type="ECO:0000256" key="3">
    <source>
        <dbReference type="ARBA" id="ARBA00022448"/>
    </source>
</evidence>
<sequence>MVWSKHNISSPSASADTVRVDKLILWLLRGGAGIAAALVLLIFLFLAVESWPALRHISAGRFLTDPSWNPGESMYNLAPMLSGTLYTAGGALLVATPLGIASALFIAYYAPPRTAGIYRRLIELLAGIPSVVYGFWGLITLVPLINQLHPPGASLLAGILVLTLMILPTIALTAHAALLGVPGEYLRGAAALGLSRWGMLRGVVLPAAKPGIVAGIMLATGRAIGETMAVLMVTGNVVRHADSLFDPVRTLAANIALEMAYAMNDHRAALFVSGLTLMLMVMMLSGVAGWPARNRHV</sequence>